<dbReference type="Proteomes" id="UP000029585">
    <property type="component" value="Unassembled WGS sequence"/>
</dbReference>
<accession>A0A096B5C1</accession>
<dbReference type="InterPro" id="IPR023459">
    <property type="entry name" value="Tscrpt_elong_fac_GreA/B_fam"/>
</dbReference>
<evidence type="ECO:0000259" key="11">
    <source>
        <dbReference type="Pfam" id="PF01272"/>
    </source>
</evidence>
<dbReference type="PANTHER" id="PTHR30437:SF4">
    <property type="entry name" value="TRANSCRIPTION ELONGATION FACTOR GREA"/>
    <property type="match status" value="1"/>
</dbReference>
<evidence type="ECO:0000256" key="3">
    <source>
        <dbReference type="ARBA" id="ARBA00023015"/>
    </source>
</evidence>
<dbReference type="Gene3D" id="3.10.50.30">
    <property type="entry name" value="Transcription elongation factor, GreA/GreB, C-terminal domain"/>
    <property type="match status" value="1"/>
</dbReference>
<keyword evidence="5 9" id="KW-0238">DNA-binding</keyword>
<name>A0A096B5C1_FLAPL</name>
<dbReference type="GeneID" id="63973030"/>
<comment type="caution">
    <text evidence="13">The sequence shown here is derived from an EMBL/GenBank/DDBJ whole genome shotgun (WGS) entry which is preliminary data.</text>
</comment>
<evidence type="ECO:0000256" key="8">
    <source>
        <dbReference type="ARBA" id="ARBA00030776"/>
    </source>
</evidence>
<dbReference type="PROSITE" id="PS00830">
    <property type="entry name" value="GREAB_2"/>
    <property type="match status" value="1"/>
</dbReference>
<evidence type="ECO:0000256" key="10">
    <source>
        <dbReference type="RuleBase" id="RU000556"/>
    </source>
</evidence>
<dbReference type="GO" id="GO:0003677">
    <property type="term" value="F:DNA binding"/>
    <property type="evidence" value="ECO:0007669"/>
    <property type="project" value="UniProtKB-UniRule"/>
</dbReference>
<dbReference type="InterPro" id="IPR018151">
    <property type="entry name" value="TF_GreA/GreB_CS"/>
</dbReference>
<reference evidence="13 14" key="1">
    <citation type="submission" date="2011-08" db="EMBL/GenBank/DDBJ databases">
        <title>The Genome Sequence of Clostridium orbiscindens 1_3_50AFAA.</title>
        <authorList>
            <consortium name="The Broad Institute Genome Sequencing Platform"/>
            <person name="Earl A."/>
            <person name="Ward D."/>
            <person name="Feldgarden M."/>
            <person name="Gevers D."/>
            <person name="Daigneault M."/>
            <person name="Strauss J."/>
            <person name="Allen-Vercoe E."/>
            <person name="Young S.K."/>
            <person name="Zeng Q."/>
            <person name="Gargeya S."/>
            <person name="Fitzgerald M."/>
            <person name="Haas B."/>
            <person name="Abouelleil A."/>
            <person name="Alvarado L."/>
            <person name="Arachchi H.M."/>
            <person name="Berlin A."/>
            <person name="Brown A."/>
            <person name="Chapman S.B."/>
            <person name="Chen Z."/>
            <person name="Dunbar C."/>
            <person name="Freedman E."/>
            <person name="Gearin G."/>
            <person name="Gellesch M."/>
            <person name="Goldberg J."/>
            <person name="Griggs A."/>
            <person name="Gujja S."/>
            <person name="Heiman D."/>
            <person name="Howarth C."/>
            <person name="Larson L."/>
            <person name="Lui A."/>
            <person name="MacDonald P.J.P."/>
            <person name="Montmayeur A."/>
            <person name="Murphy C."/>
            <person name="Neiman D."/>
            <person name="Pearson M."/>
            <person name="Priest M."/>
            <person name="Roberts A."/>
            <person name="Saif S."/>
            <person name="Shea T."/>
            <person name="Shenoy N."/>
            <person name="Sisk P."/>
            <person name="Stolte C."/>
            <person name="Sykes S."/>
            <person name="Wortman J."/>
            <person name="Nusbaum C."/>
            <person name="Birren B."/>
        </authorList>
    </citation>
    <scope>NUCLEOTIDE SEQUENCE [LARGE SCALE GENOMIC DNA]</scope>
    <source>
        <strain evidence="13 14">1_3_50AFAA</strain>
    </source>
</reference>
<dbReference type="HAMAP" id="MF_00105">
    <property type="entry name" value="GreA_GreB"/>
    <property type="match status" value="1"/>
</dbReference>
<comment type="function">
    <text evidence="7 9 10">Necessary for efficient RNA polymerase transcription elongation past template-encoded arresting sites. The arresting sites in DNA have the property of trapping a certain fraction of elongating RNA polymerases that pass through, resulting in locked ternary complexes. Cleavage of the nascent transcript by cleavage factors such as GreA or GreB allows the resumption of elongation from the new 3'terminus. GreA releases sequences of 2 to 3 nucleotides.</text>
</comment>
<dbReference type="Pfam" id="PF03449">
    <property type="entry name" value="GreA_GreB_N"/>
    <property type="match status" value="1"/>
</dbReference>
<sequence>MAKEFKLSAERLEELKQELNYLKTVREKEVADQIKEARSFGDLSENSEYDEAKNEQGKLYSRIAEVENILANYVVIEEHETDPNSVRLGSKVKVLDLEFEEEESYQVVGSQEADPMNGRISEDSPFGKALLGNAVGDEVQVEAPAGVLRYRILEIQK</sequence>
<dbReference type="PANTHER" id="PTHR30437">
    <property type="entry name" value="TRANSCRIPTION ELONGATION FACTOR GREA"/>
    <property type="match status" value="1"/>
</dbReference>
<keyword evidence="4" id="KW-0175">Coiled coil</keyword>
<evidence type="ECO:0000256" key="2">
    <source>
        <dbReference type="ARBA" id="ARBA00013729"/>
    </source>
</evidence>
<dbReference type="GO" id="GO:0070063">
    <property type="term" value="F:RNA polymerase binding"/>
    <property type="evidence" value="ECO:0007669"/>
    <property type="project" value="InterPro"/>
</dbReference>
<dbReference type="SUPFAM" id="SSF46557">
    <property type="entry name" value="GreA transcript cleavage protein, N-terminal domain"/>
    <property type="match status" value="1"/>
</dbReference>
<evidence type="ECO:0000259" key="12">
    <source>
        <dbReference type="Pfam" id="PF03449"/>
    </source>
</evidence>
<dbReference type="HOGENOM" id="CLU_101379_2_1_9"/>
<dbReference type="NCBIfam" id="TIGR01462">
    <property type="entry name" value="greA"/>
    <property type="match status" value="1"/>
</dbReference>
<dbReference type="eggNOG" id="COG0782">
    <property type="taxonomic scope" value="Bacteria"/>
</dbReference>
<dbReference type="PROSITE" id="PS00829">
    <property type="entry name" value="GREAB_1"/>
    <property type="match status" value="1"/>
</dbReference>
<keyword evidence="3 9" id="KW-0805">Transcription regulation</keyword>
<evidence type="ECO:0000256" key="7">
    <source>
        <dbReference type="ARBA" id="ARBA00024916"/>
    </source>
</evidence>
<evidence type="ECO:0000313" key="14">
    <source>
        <dbReference type="Proteomes" id="UP000029585"/>
    </source>
</evidence>
<dbReference type="PIRSF" id="PIRSF006092">
    <property type="entry name" value="GreA_GreB"/>
    <property type="match status" value="1"/>
</dbReference>
<evidence type="ECO:0000256" key="6">
    <source>
        <dbReference type="ARBA" id="ARBA00023163"/>
    </source>
</evidence>
<evidence type="ECO:0000313" key="13">
    <source>
        <dbReference type="EMBL" id="KGF54588.1"/>
    </source>
</evidence>
<dbReference type="InterPro" id="IPR036805">
    <property type="entry name" value="Tscrpt_elong_fac_GreA/B_N_sf"/>
</dbReference>
<feature type="domain" description="Transcription elongation factor GreA/GreB C-terminal" evidence="11">
    <location>
        <begin position="84"/>
        <end position="156"/>
    </location>
</feature>
<dbReference type="NCBIfam" id="NF001263">
    <property type="entry name" value="PRK00226.1-4"/>
    <property type="match status" value="1"/>
</dbReference>
<dbReference type="SUPFAM" id="SSF54534">
    <property type="entry name" value="FKBP-like"/>
    <property type="match status" value="1"/>
</dbReference>
<keyword evidence="6 9" id="KW-0804">Transcription</keyword>
<dbReference type="InterPro" id="IPR036953">
    <property type="entry name" value="GreA/GreB_C_sf"/>
</dbReference>
<dbReference type="GO" id="GO:0006354">
    <property type="term" value="P:DNA-templated transcription elongation"/>
    <property type="evidence" value="ECO:0007669"/>
    <property type="project" value="TreeGrafter"/>
</dbReference>
<evidence type="ECO:0000256" key="5">
    <source>
        <dbReference type="ARBA" id="ARBA00023125"/>
    </source>
</evidence>
<evidence type="ECO:0000256" key="1">
    <source>
        <dbReference type="ARBA" id="ARBA00008213"/>
    </source>
</evidence>
<dbReference type="FunFam" id="1.10.287.180:FF:000001">
    <property type="entry name" value="Transcription elongation factor GreA"/>
    <property type="match status" value="1"/>
</dbReference>
<comment type="similarity">
    <text evidence="1 9 10">Belongs to the GreA/GreB family.</text>
</comment>
<organism evidence="13 14">
    <name type="scientific">Flavonifractor plautii 1_3_50AFAA</name>
    <dbReference type="NCBI Taxonomy" id="742738"/>
    <lineage>
        <taxon>Bacteria</taxon>
        <taxon>Bacillati</taxon>
        <taxon>Bacillota</taxon>
        <taxon>Clostridia</taxon>
        <taxon>Eubacteriales</taxon>
        <taxon>Oscillospiraceae</taxon>
        <taxon>Flavonifractor</taxon>
    </lineage>
</organism>
<dbReference type="InterPro" id="IPR022691">
    <property type="entry name" value="Tscrpt_elong_fac_GreA/B_N"/>
</dbReference>
<dbReference type="EMBL" id="ADLO01000084">
    <property type="protein sequence ID" value="KGF54588.1"/>
    <property type="molecule type" value="Genomic_DNA"/>
</dbReference>
<dbReference type="GO" id="GO:0032784">
    <property type="term" value="P:regulation of DNA-templated transcription elongation"/>
    <property type="evidence" value="ECO:0007669"/>
    <property type="project" value="UniProtKB-UniRule"/>
</dbReference>
<gene>
    <name evidence="9" type="primary">greA</name>
    <name evidence="13" type="ORF">HMPREF9460_02747</name>
</gene>
<evidence type="ECO:0000256" key="4">
    <source>
        <dbReference type="ARBA" id="ARBA00023054"/>
    </source>
</evidence>
<dbReference type="PATRIC" id="fig|742738.3.peg.2824"/>
<dbReference type="InterPro" id="IPR006359">
    <property type="entry name" value="Tscrpt_elong_fac_GreA"/>
</dbReference>
<dbReference type="Gene3D" id="1.10.287.180">
    <property type="entry name" value="Transcription elongation factor, GreA/GreB, N-terminal domain"/>
    <property type="match status" value="1"/>
</dbReference>
<keyword evidence="14" id="KW-1185">Reference proteome</keyword>
<proteinExistence type="inferred from homology"/>
<feature type="domain" description="Transcription elongation factor GreA/GreB N-terminal" evidence="12">
    <location>
        <begin position="7"/>
        <end position="75"/>
    </location>
</feature>
<dbReference type="RefSeq" id="WP_007495349.1">
    <property type="nucleotide sequence ID" value="NZ_KN174164.1"/>
</dbReference>
<dbReference type="AlphaFoldDB" id="A0A096B5C1"/>
<evidence type="ECO:0000256" key="9">
    <source>
        <dbReference type="HAMAP-Rule" id="MF_00105"/>
    </source>
</evidence>
<dbReference type="Pfam" id="PF01272">
    <property type="entry name" value="GreA_GreB"/>
    <property type="match status" value="1"/>
</dbReference>
<dbReference type="InterPro" id="IPR028624">
    <property type="entry name" value="Tscrpt_elong_fac_GreA/B"/>
</dbReference>
<dbReference type="InterPro" id="IPR001437">
    <property type="entry name" value="Tscrpt_elong_fac_GreA/B_C"/>
</dbReference>
<dbReference type="FunFam" id="3.10.50.30:FF:000001">
    <property type="entry name" value="Transcription elongation factor GreA"/>
    <property type="match status" value="1"/>
</dbReference>
<protein>
    <recommendedName>
        <fullName evidence="2 9">Transcription elongation factor GreA</fullName>
    </recommendedName>
    <alternativeName>
        <fullName evidence="8 9">Transcript cleavage factor GreA</fullName>
    </alternativeName>
</protein>